<dbReference type="AlphaFoldDB" id="A0A9X3N7P8"/>
<dbReference type="EMBL" id="JAPDDP010000018">
    <property type="protein sequence ID" value="MDA0181021.1"/>
    <property type="molecule type" value="Genomic_DNA"/>
</dbReference>
<dbReference type="RefSeq" id="WP_270025333.1">
    <property type="nucleotide sequence ID" value="NZ_JAPDDP010000018.1"/>
</dbReference>
<reference evidence="2" key="1">
    <citation type="submission" date="2022-10" db="EMBL/GenBank/DDBJ databases">
        <title>The WGS of Solirubrobacter phytolaccae KCTC 29190.</title>
        <authorList>
            <person name="Jiang Z."/>
        </authorList>
    </citation>
    <scope>NUCLEOTIDE SEQUENCE</scope>
    <source>
        <strain evidence="2">KCTC 29190</strain>
    </source>
</reference>
<evidence type="ECO:0000259" key="1">
    <source>
        <dbReference type="Pfam" id="PF09995"/>
    </source>
</evidence>
<evidence type="ECO:0000313" key="2">
    <source>
        <dbReference type="EMBL" id="MDA0181021.1"/>
    </source>
</evidence>
<dbReference type="InterPro" id="IPR018713">
    <property type="entry name" value="MPAB/Lcp_cat_dom"/>
</dbReference>
<dbReference type="GO" id="GO:0016491">
    <property type="term" value="F:oxidoreductase activity"/>
    <property type="evidence" value="ECO:0007669"/>
    <property type="project" value="InterPro"/>
</dbReference>
<accession>A0A9X3N7P8</accession>
<protein>
    <submittedName>
        <fullName evidence="2">DUF2236 domain-containing protein</fullName>
    </submittedName>
</protein>
<organism evidence="2 3">
    <name type="scientific">Solirubrobacter phytolaccae</name>
    <dbReference type="NCBI Taxonomy" id="1404360"/>
    <lineage>
        <taxon>Bacteria</taxon>
        <taxon>Bacillati</taxon>
        <taxon>Actinomycetota</taxon>
        <taxon>Thermoleophilia</taxon>
        <taxon>Solirubrobacterales</taxon>
        <taxon>Solirubrobacteraceae</taxon>
        <taxon>Solirubrobacter</taxon>
    </lineage>
</organism>
<evidence type="ECO:0000313" key="3">
    <source>
        <dbReference type="Proteomes" id="UP001147653"/>
    </source>
</evidence>
<proteinExistence type="predicted"/>
<sequence>MQRYFDHHSLLREVVGHRLTALSGPRALLVMAAHPVAFAGFFAHTGALDDPYGRLRRTGRVLDAVAFGTRAEADRMTAPVRRAHSRVRGELREDAGRFPAGTPYRGDDPELLLWILAALAESAMVVFPRAVRGLSREELNALWLDYREVGRAFGLAGDEMPADIDSFERYMADMYASGDLCVTDAARELAIDIVMKPPVPAKYVALRELVNQVTVGLLPSGLRRQYGFRWDPLRAVALRSGAEVLRRLPV</sequence>
<dbReference type="Pfam" id="PF09995">
    <property type="entry name" value="MPAB_Lcp_cat"/>
    <property type="match status" value="1"/>
</dbReference>
<keyword evidence="3" id="KW-1185">Reference proteome</keyword>
<dbReference type="PANTHER" id="PTHR36151">
    <property type="entry name" value="BLR2777 PROTEIN"/>
    <property type="match status" value="1"/>
</dbReference>
<dbReference type="Proteomes" id="UP001147653">
    <property type="component" value="Unassembled WGS sequence"/>
</dbReference>
<gene>
    <name evidence="2" type="ORF">OJ997_12000</name>
</gene>
<feature type="domain" description="ER-bound oxygenase mpaB/mpaB'/Rubber oxygenase catalytic" evidence="1">
    <location>
        <begin position="13"/>
        <end position="247"/>
    </location>
</feature>
<dbReference type="PANTHER" id="PTHR36151:SF3">
    <property type="entry name" value="ER-BOUND OXYGENASE MPAB_MPAB'_RUBBER OXYGENASE CATALYTIC DOMAIN-CONTAINING PROTEIN"/>
    <property type="match status" value="1"/>
</dbReference>
<comment type="caution">
    <text evidence="2">The sequence shown here is derived from an EMBL/GenBank/DDBJ whole genome shotgun (WGS) entry which is preliminary data.</text>
</comment>
<name>A0A9X3N7P8_9ACTN</name>